<protein>
    <submittedName>
        <fullName evidence="1">Uncharacterized protein</fullName>
    </submittedName>
</protein>
<evidence type="ECO:0000313" key="2">
    <source>
        <dbReference type="Proteomes" id="UP001159405"/>
    </source>
</evidence>
<keyword evidence="2" id="KW-1185">Reference proteome</keyword>
<dbReference type="EMBL" id="CALNXK010000014">
    <property type="protein sequence ID" value="CAH3046490.1"/>
    <property type="molecule type" value="Genomic_DNA"/>
</dbReference>
<accession>A0ABN8NCE0</accession>
<reference evidence="1 2" key="1">
    <citation type="submission" date="2022-05" db="EMBL/GenBank/DDBJ databases">
        <authorList>
            <consortium name="Genoscope - CEA"/>
            <person name="William W."/>
        </authorList>
    </citation>
    <scope>NUCLEOTIDE SEQUENCE [LARGE SCALE GENOMIC DNA]</scope>
</reference>
<sequence length="150" mass="16880">MRPLTMQKIQNVWSTKFFAEPSRVKKVMIKLFFRPVLSLRVMILESAESKCIALGVVFEDVGTQLSLGKEGTVGYHTKDARIHDSSSESGNITIVMYIVALRGNVIRCTVVFEKEQEVDGKIQVPVVFSVNGGRIDPIDKHQSFIEYSED</sequence>
<evidence type="ECO:0000313" key="1">
    <source>
        <dbReference type="EMBL" id="CAH3046490.1"/>
    </source>
</evidence>
<organism evidence="1 2">
    <name type="scientific">Porites lobata</name>
    <dbReference type="NCBI Taxonomy" id="104759"/>
    <lineage>
        <taxon>Eukaryota</taxon>
        <taxon>Metazoa</taxon>
        <taxon>Cnidaria</taxon>
        <taxon>Anthozoa</taxon>
        <taxon>Hexacorallia</taxon>
        <taxon>Scleractinia</taxon>
        <taxon>Fungiina</taxon>
        <taxon>Poritidae</taxon>
        <taxon>Porites</taxon>
    </lineage>
</organism>
<name>A0ABN8NCE0_9CNID</name>
<comment type="caution">
    <text evidence="1">The sequence shown here is derived from an EMBL/GenBank/DDBJ whole genome shotgun (WGS) entry which is preliminary data.</text>
</comment>
<gene>
    <name evidence="1" type="ORF">PLOB_00008108</name>
</gene>
<dbReference type="Proteomes" id="UP001159405">
    <property type="component" value="Unassembled WGS sequence"/>
</dbReference>
<proteinExistence type="predicted"/>